<dbReference type="RefSeq" id="WP_212705936.1">
    <property type="nucleotide sequence ID" value="NZ_CP073581.1"/>
</dbReference>
<accession>A0A975JFZ4</accession>
<organism evidence="1 2">
    <name type="scientific">Sulfitobacter albidus</name>
    <dbReference type="NCBI Taxonomy" id="2829501"/>
    <lineage>
        <taxon>Bacteria</taxon>
        <taxon>Pseudomonadati</taxon>
        <taxon>Pseudomonadota</taxon>
        <taxon>Alphaproteobacteria</taxon>
        <taxon>Rhodobacterales</taxon>
        <taxon>Roseobacteraceae</taxon>
        <taxon>Sulfitobacter</taxon>
    </lineage>
</organism>
<sequence>MASALEVLLQRKGPKLPSRHEKKRKEMHPFPTPISISENYFGVPVEQEHLGFFDEIDGDRFIDFAKTYLSAMKTGFVTERILHHTSSQKVRLFFDRGFHLEYQYEIERRFSPTPVLGHSPYPQYTLGSLDRIDVALDPLKKHLLVADEIYLEDNFYRCFDAVADSYKRTGWKDHPQIRSGVEHSLKAFKDWVRILAELKPLIETGALIFTPYYAIPSFPYASGSPVIEDAMRGLYIPPDPTVKPAGSARINLEDLSKPPKIPVMTRDARKPRFNWDRGVNAWLNARLLGLDPVFPDIETQVWASRIRHLTEDQNSLVSDLVSIEILPLSHKQLSISELIKLRRNEEVFSHVRSALSDGKTYLAENIREDASQEFVDETFRTFLRNSIEEPKWLKHLKYLDNSIVGGSVFSVSIGAACLLANPLVGLIAPAALSPKLAIEAEKRMNPRTRAITRLNSLF</sequence>
<name>A0A975JFZ4_9RHOB</name>
<evidence type="ECO:0000313" key="2">
    <source>
        <dbReference type="Proteomes" id="UP000683291"/>
    </source>
</evidence>
<dbReference type="EMBL" id="CP073581">
    <property type="protein sequence ID" value="QUJ77743.1"/>
    <property type="molecule type" value="Genomic_DNA"/>
</dbReference>
<keyword evidence="2" id="KW-1185">Reference proteome</keyword>
<protein>
    <submittedName>
        <fullName evidence="1">Uncharacterized protein</fullName>
    </submittedName>
</protein>
<dbReference type="Proteomes" id="UP000683291">
    <property type="component" value="Chromosome 1"/>
</dbReference>
<gene>
    <name evidence="1" type="ORF">KDD17_07300</name>
</gene>
<dbReference type="AlphaFoldDB" id="A0A975JFZ4"/>
<reference evidence="1" key="1">
    <citation type="submission" date="2021-04" db="EMBL/GenBank/DDBJ databases">
        <title>Complete genome sequence for Sulfitobacter sp. strain JK7-1.</title>
        <authorList>
            <person name="Park S.-J."/>
        </authorList>
    </citation>
    <scope>NUCLEOTIDE SEQUENCE</scope>
    <source>
        <strain evidence="1">JK7-1</strain>
    </source>
</reference>
<dbReference type="KEGG" id="sual:KDD17_07300"/>
<proteinExistence type="predicted"/>
<evidence type="ECO:0000313" key="1">
    <source>
        <dbReference type="EMBL" id="QUJ77743.1"/>
    </source>
</evidence>